<dbReference type="Gene3D" id="1.10.10.10">
    <property type="entry name" value="Winged helix-like DNA-binding domain superfamily/Winged helix DNA-binding domain"/>
    <property type="match status" value="1"/>
</dbReference>
<evidence type="ECO:0000259" key="11">
    <source>
        <dbReference type="PROSITE" id="PS51755"/>
    </source>
</evidence>
<dbReference type="InterPro" id="IPR011006">
    <property type="entry name" value="CheY-like_superfamily"/>
</dbReference>
<dbReference type="Gene3D" id="3.40.50.2300">
    <property type="match status" value="1"/>
</dbReference>
<dbReference type="InterPro" id="IPR036388">
    <property type="entry name" value="WH-like_DNA-bd_sf"/>
</dbReference>
<dbReference type="AlphaFoldDB" id="A0A432WHU8"/>
<name>A0A432WHU8_9GAMM</name>
<dbReference type="InterPro" id="IPR001789">
    <property type="entry name" value="Sig_transdc_resp-reg_receiver"/>
</dbReference>
<evidence type="ECO:0000313" key="12">
    <source>
        <dbReference type="EMBL" id="RUO33370.1"/>
    </source>
</evidence>
<comment type="caution">
    <text evidence="12">The sequence shown here is derived from an EMBL/GenBank/DDBJ whole genome shotgun (WGS) entry which is preliminary data.</text>
</comment>
<dbReference type="Gene3D" id="6.10.250.690">
    <property type="match status" value="1"/>
</dbReference>
<keyword evidence="6 9" id="KW-0238">DNA-binding</keyword>
<dbReference type="PANTHER" id="PTHR48111:SF39">
    <property type="entry name" value="TRANSCRIPTIONAL REGULATORY PROTEIN CPXR"/>
    <property type="match status" value="1"/>
</dbReference>
<evidence type="ECO:0000256" key="2">
    <source>
        <dbReference type="ARBA" id="ARBA00022490"/>
    </source>
</evidence>
<dbReference type="PANTHER" id="PTHR48111">
    <property type="entry name" value="REGULATOR OF RPOS"/>
    <property type="match status" value="1"/>
</dbReference>
<dbReference type="Proteomes" id="UP000287823">
    <property type="component" value="Unassembled WGS sequence"/>
</dbReference>
<keyword evidence="2" id="KW-0963">Cytoplasm</keyword>
<dbReference type="InterPro" id="IPR039420">
    <property type="entry name" value="WalR-like"/>
</dbReference>
<feature type="modified residue" description="4-aspartylphosphate" evidence="8">
    <location>
        <position position="52"/>
    </location>
</feature>
<keyword evidence="3 8" id="KW-0597">Phosphoprotein</keyword>
<evidence type="ECO:0000256" key="3">
    <source>
        <dbReference type="ARBA" id="ARBA00022553"/>
    </source>
</evidence>
<feature type="DNA-binding region" description="OmpR/PhoB-type" evidence="9">
    <location>
        <begin position="137"/>
        <end position="235"/>
    </location>
</feature>
<dbReference type="GO" id="GO:0005829">
    <property type="term" value="C:cytosol"/>
    <property type="evidence" value="ECO:0007669"/>
    <property type="project" value="TreeGrafter"/>
</dbReference>
<dbReference type="SMART" id="SM00862">
    <property type="entry name" value="Trans_reg_C"/>
    <property type="match status" value="1"/>
</dbReference>
<sequence length="235" mass="26127">MTKLLLVEDDKELAELVREYLVLNQFEVDVARNGRDALGRLSKKAYEAVLLDIMLPGIDGLEVLRQVRRSSSTPVIIISARGADIDKIVGLELGADDYLEKPFNHRELLARVKALLRRAKLPAGQPADALAAEGPEPNLLKIGDLRFNLLSRTLYYDDIPVGLTGMEYALLLKLAQQLGEVISKETLSMECLGRRLTPFDRSIDTHMSKIRKKLALIGSVVEIKAMRGRGYCLAC</sequence>
<evidence type="ECO:0000256" key="4">
    <source>
        <dbReference type="ARBA" id="ARBA00023012"/>
    </source>
</evidence>
<dbReference type="GO" id="GO:0000976">
    <property type="term" value="F:transcription cis-regulatory region binding"/>
    <property type="evidence" value="ECO:0007669"/>
    <property type="project" value="TreeGrafter"/>
</dbReference>
<proteinExistence type="predicted"/>
<comment type="subcellular location">
    <subcellularLocation>
        <location evidence="1">Cytoplasm</location>
    </subcellularLocation>
</comment>
<dbReference type="EMBL" id="PIPO01000003">
    <property type="protein sequence ID" value="RUO33370.1"/>
    <property type="molecule type" value="Genomic_DNA"/>
</dbReference>
<evidence type="ECO:0000256" key="9">
    <source>
        <dbReference type="PROSITE-ProRule" id="PRU01091"/>
    </source>
</evidence>
<protein>
    <submittedName>
        <fullName evidence="12">DNA-binding response regulator</fullName>
    </submittedName>
</protein>
<keyword evidence="5" id="KW-0805">Transcription regulation</keyword>
<dbReference type="FunFam" id="3.40.50.2300:FF:000001">
    <property type="entry name" value="DNA-binding response regulator PhoB"/>
    <property type="match status" value="1"/>
</dbReference>
<organism evidence="12 13">
    <name type="scientific">Aliidiomarina soli</name>
    <dbReference type="NCBI Taxonomy" id="1928574"/>
    <lineage>
        <taxon>Bacteria</taxon>
        <taxon>Pseudomonadati</taxon>
        <taxon>Pseudomonadota</taxon>
        <taxon>Gammaproteobacteria</taxon>
        <taxon>Alteromonadales</taxon>
        <taxon>Idiomarinaceae</taxon>
        <taxon>Aliidiomarina</taxon>
    </lineage>
</organism>
<dbReference type="SUPFAM" id="SSF52172">
    <property type="entry name" value="CheY-like"/>
    <property type="match status" value="1"/>
</dbReference>
<keyword evidence="4" id="KW-0902">Two-component regulatory system</keyword>
<evidence type="ECO:0000259" key="10">
    <source>
        <dbReference type="PROSITE" id="PS50110"/>
    </source>
</evidence>
<dbReference type="InterPro" id="IPR001867">
    <property type="entry name" value="OmpR/PhoB-type_DNA-bd"/>
</dbReference>
<keyword evidence="7" id="KW-0804">Transcription</keyword>
<evidence type="ECO:0000256" key="5">
    <source>
        <dbReference type="ARBA" id="ARBA00023015"/>
    </source>
</evidence>
<dbReference type="PROSITE" id="PS51755">
    <property type="entry name" value="OMPR_PHOB"/>
    <property type="match status" value="1"/>
</dbReference>
<evidence type="ECO:0000256" key="8">
    <source>
        <dbReference type="PROSITE-ProRule" id="PRU00169"/>
    </source>
</evidence>
<dbReference type="SMART" id="SM00448">
    <property type="entry name" value="REC"/>
    <property type="match status" value="1"/>
</dbReference>
<dbReference type="CDD" id="cd00383">
    <property type="entry name" value="trans_reg_C"/>
    <property type="match status" value="1"/>
</dbReference>
<dbReference type="GO" id="GO:0000156">
    <property type="term" value="F:phosphorelay response regulator activity"/>
    <property type="evidence" value="ECO:0007669"/>
    <property type="project" value="TreeGrafter"/>
</dbReference>
<dbReference type="Pfam" id="PF00072">
    <property type="entry name" value="Response_reg"/>
    <property type="match status" value="1"/>
</dbReference>
<reference evidence="12 13" key="1">
    <citation type="journal article" date="2011" name="Front. Microbiol.">
        <title>Genomic signatures of strain selection and enhancement in Bacillus atrophaeus var. globigii, a historical biowarfare simulant.</title>
        <authorList>
            <person name="Gibbons H.S."/>
            <person name="Broomall S.M."/>
            <person name="McNew L.A."/>
            <person name="Daligault H."/>
            <person name="Chapman C."/>
            <person name="Bruce D."/>
            <person name="Karavis M."/>
            <person name="Krepps M."/>
            <person name="McGregor P.A."/>
            <person name="Hong C."/>
            <person name="Park K.H."/>
            <person name="Akmal A."/>
            <person name="Feldman A."/>
            <person name="Lin J.S."/>
            <person name="Chang W.E."/>
            <person name="Higgs B.W."/>
            <person name="Demirev P."/>
            <person name="Lindquist J."/>
            <person name="Liem A."/>
            <person name="Fochler E."/>
            <person name="Read T.D."/>
            <person name="Tapia R."/>
            <person name="Johnson S."/>
            <person name="Bishop-Lilly K.A."/>
            <person name="Detter C."/>
            <person name="Han C."/>
            <person name="Sozhamannan S."/>
            <person name="Rosenzweig C.N."/>
            <person name="Skowronski E.W."/>
        </authorList>
    </citation>
    <scope>NUCLEOTIDE SEQUENCE [LARGE SCALE GENOMIC DNA]</scope>
    <source>
        <strain evidence="12 13">Y4G10-17</strain>
    </source>
</reference>
<keyword evidence="13" id="KW-1185">Reference proteome</keyword>
<feature type="domain" description="OmpR/PhoB-type" evidence="11">
    <location>
        <begin position="137"/>
        <end position="235"/>
    </location>
</feature>
<dbReference type="Pfam" id="PF00486">
    <property type="entry name" value="Trans_reg_C"/>
    <property type="match status" value="1"/>
</dbReference>
<dbReference type="PROSITE" id="PS50110">
    <property type="entry name" value="RESPONSE_REGULATORY"/>
    <property type="match status" value="1"/>
</dbReference>
<dbReference type="RefSeq" id="WP_126799078.1">
    <property type="nucleotide sequence ID" value="NZ_PIPO01000003.1"/>
</dbReference>
<evidence type="ECO:0000256" key="6">
    <source>
        <dbReference type="ARBA" id="ARBA00023125"/>
    </source>
</evidence>
<evidence type="ECO:0000313" key="13">
    <source>
        <dbReference type="Proteomes" id="UP000287823"/>
    </source>
</evidence>
<accession>A0A432WHU8</accession>
<feature type="domain" description="Response regulatory" evidence="10">
    <location>
        <begin position="3"/>
        <end position="116"/>
    </location>
</feature>
<evidence type="ECO:0000256" key="1">
    <source>
        <dbReference type="ARBA" id="ARBA00004496"/>
    </source>
</evidence>
<gene>
    <name evidence="12" type="ORF">CWE14_09160</name>
</gene>
<dbReference type="GO" id="GO:0006355">
    <property type="term" value="P:regulation of DNA-templated transcription"/>
    <property type="evidence" value="ECO:0007669"/>
    <property type="project" value="InterPro"/>
</dbReference>
<dbReference type="GO" id="GO:0032993">
    <property type="term" value="C:protein-DNA complex"/>
    <property type="evidence" value="ECO:0007669"/>
    <property type="project" value="TreeGrafter"/>
</dbReference>
<evidence type="ECO:0000256" key="7">
    <source>
        <dbReference type="ARBA" id="ARBA00023163"/>
    </source>
</evidence>